<dbReference type="Proteomes" id="UP000887116">
    <property type="component" value="Unassembled WGS sequence"/>
</dbReference>
<feature type="compositionally biased region" description="Low complexity" evidence="1">
    <location>
        <begin position="144"/>
        <end position="181"/>
    </location>
</feature>
<dbReference type="AlphaFoldDB" id="A0A8X6EZZ3"/>
<name>A0A8X6EZZ3_TRICU</name>
<feature type="compositionally biased region" description="Polar residues" evidence="1">
    <location>
        <begin position="939"/>
        <end position="955"/>
    </location>
</feature>
<evidence type="ECO:0000313" key="2">
    <source>
        <dbReference type="EMBL" id="GFQ65549.1"/>
    </source>
</evidence>
<feature type="region of interest" description="Disordered" evidence="1">
    <location>
        <begin position="777"/>
        <end position="829"/>
    </location>
</feature>
<sequence length="1159" mass="127580">MLDIANGNIITLRKPVGVPHVIPVIKHIQKPIPFFTALPIRQTVPVPKFVGLPVQVRVPKPVFIHVPKIVPVAKRFPVPVEVNIPKPYIVPIYKHVPVPVPHRVPKVINIIKEVPHYVKKPVPVYVDDHSSDYGGGGSYNSNGYNNDYGNDYQFQGNYGNEGNSYGGHHSNSGHQGNSYGNLDNGGYGNAYSNNGGVDYSQHNSYTNPQESNQYSSPYFYNKPKGQGLNQQKSYPAITYPRAHRLPNKPQTTKLKDSSDHQLVDGSNGSNLNSNQGTGYEFSVEIKQNGAAGNSPVYNNAVQSSNSQTQASAANVNYYQTASNPLKFNNAGSTGLGSSYNSLSMSTNTGTGYSQPVYNPSSYAEYTLSQQQTSPQHVYPQNNTYLQYSQPTYSEPSVPQSTTASPVMMTEASKSFANYQQHPSNSYNNGYSMSQQSNNYNSIPHQDSFSNIHDAKSPYSSKSNYEFSSFFKKPATYQSPQTSAWESSVNFHNSNYDTNKYTQPQQQSQPSSYSQQSSVNNYGYNKDAANYGTSSINNDYQNVQNGYNSQYPSNNNQNNNYNTYDSYVPSGSSFTSSSYSNSYSQPSHSYQDDKSNININKENEKYDQSSSQNSYSSTANVAAPGFFDPSGTSYSSSTSYSNDYGVSQSFSPQETRQVSASVPPNSIPSTTHTLKVDTINHPNGFSTYKAYMGKPQDTRQTSNGNAGGAGPTYNVDNNPSNQPNSYSSYLSSSPYSPQENKQSVSMNNNPANLPNFGNDGHQNQQDSFSNFVASASNTNSYSQDISSPSAYTSNSYSNSNSFSMTPPNNYQSKQFSSSNPQLYNNNASQDAAYSTSDPIITAPEPITSYNYPYMQHPNDLSPAYTGSVVASSSYATNDEKFQQFSQPQVNQYSSLNPLQASSGAQQAVGQQIKSESKGTNLSTSSPFQGFNSKLDEMEQHMQSSGSSIINVYTNSPDSKEAKKGQTFTFVDPASLESSQSSKYYKPPEALAGGKSKYSNSDLQIVQGPSFNQEPNEPLQTSLDAYVPAQPVYYPPSSEQNTVYKEAMPVADTMYKEAISLDSNSKEKKTSYYESNYYDYLFFLLEPFSVAFFRSIRLIKNEISSSPELSIACDMFWSSCKSSEVCPQLHQNGGLVIVFSQPLTTGNSNKKPNYRLLYDLL</sequence>
<feature type="region of interest" description="Disordered" evidence="1">
    <location>
        <begin position="630"/>
        <end position="765"/>
    </location>
</feature>
<feature type="compositionally biased region" description="Low complexity" evidence="1">
    <location>
        <begin position="265"/>
        <end position="275"/>
    </location>
</feature>
<dbReference type="EMBL" id="BMAO01030077">
    <property type="protein sequence ID" value="GFQ65549.1"/>
    <property type="molecule type" value="Genomic_DNA"/>
</dbReference>
<feature type="compositionally biased region" description="Polar residues" evidence="1">
    <location>
        <begin position="200"/>
        <end position="218"/>
    </location>
</feature>
<reference evidence="2" key="1">
    <citation type="submission" date="2020-07" db="EMBL/GenBank/DDBJ databases">
        <title>Multicomponent nature underlies the extraordinary mechanical properties of spider dragline silk.</title>
        <authorList>
            <person name="Kono N."/>
            <person name="Nakamura H."/>
            <person name="Mori M."/>
            <person name="Yoshida Y."/>
            <person name="Ohtoshi R."/>
            <person name="Malay A.D."/>
            <person name="Moran D.A.P."/>
            <person name="Tomita M."/>
            <person name="Numata K."/>
            <person name="Arakawa K."/>
        </authorList>
    </citation>
    <scope>NUCLEOTIDE SEQUENCE</scope>
</reference>
<protein>
    <submittedName>
        <fullName evidence="2">Uncharacterized protein</fullName>
    </submittedName>
</protein>
<feature type="compositionally biased region" description="Low complexity" evidence="1">
    <location>
        <begin position="898"/>
        <end position="910"/>
    </location>
</feature>
<feature type="compositionally biased region" description="Low complexity" evidence="1">
    <location>
        <begin position="423"/>
        <end position="441"/>
    </location>
</feature>
<feature type="compositionally biased region" description="Low complexity" evidence="1">
    <location>
        <begin position="746"/>
        <end position="757"/>
    </location>
</feature>
<feature type="compositionally biased region" description="Low complexity" evidence="1">
    <location>
        <begin position="502"/>
        <end position="517"/>
    </location>
</feature>
<evidence type="ECO:0000256" key="1">
    <source>
        <dbReference type="SAM" id="MobiDB-lite"/>
    </source>
</evidence>
<feature type="region of interest" description="Disordered" evidence="1">
    <location>
        <begin position="414"/>
        <end position="457"/>
    </location>
</feature>
<gene>
    <name evidence="2" type="primary">AVEN_39806_1</name>
    <name evidence="2" type="ORF">TNCT_411711</name>
</gene>
<proteinExistence type="predicted"/>
<feature type="region of interest" description="Disordered" evidence="1">
    <location>
        <begin position="144"/>
        <end position="275"/>
    </location>
</feature>
<comment type="caution">
    <text evidence="2">The sequence shown here is derived from an EMBL/GenBank/DDBJ whole genome shotgun (WGS) entry which is preliminary data.</text>
</comment>
<feature type="region of interest" description="Disordered" evidence="1">
    <location>
        <begin position="897"/>
        <end position="960"/>
    </location>
</feature>
<feature type="compositionally biased region" description="Polar residues" evidence="1">
    <location>
        <begin position="916"/>
        <end position="930"/>
    </location>
</feature>
<feature type="region of interest" description="Disordered" evidence="1">
    <location>
        <begin position="494"/>
        <end position="594"/>
    </location>
</feature>
<feature type="compositionally biased region" description="Low complexity" evidence="1">
    <location>
        <begin position="543"/>
        <end position="588"/>
    </location>
</feature>
<feature type="compositionally biased region" description="Polar residues" evidence="1">
    <location>
        <begin position="530"/>
        <end position="542"/>
    </location>
</feature>
<feature type="compositionally biased region" description="Low complexity" evidence="1">
    <location>
        <begin position="716"/>
        <end position="736"/>
    </location>
</feature>
<feature type="compositionally biased region" description="Polar residues" evidence="1">
    <location>
        <begin position="803"/>
        <end position="829"/>
    </location>
</feature>
<keyword evidence="3" id="KW-1185">Reference proteome</keyword>
<feature type="compositionally biased region" description="Low complexity" evidence="1">
    <location>
        <begin position="785"/>
        <end position="802"/>
    </location>
</feature>
<organism evidence="2 3">
    <name type="scientific">Trichonephila clavata</name>
    <name type="common">Joro spider</name>
    <name type="synonym">Nephila clavata</name>
    <dbReference type="NCBI Taxonomy" id="2740835"/>
    <lineage>
        <taxon>Eukaryota</taxon>
        <taxon>Metazoa</taxon>
        <taxon>Ecdysozoa</taxon>
        <taxon>Arthropoda</taxon>
        <taxon>Chelicerata</taxon>
        <taxon>Arachnida</taxon>
        <taxon>Araneae</taxon>
        <taxon>Araneomorphae</taxon>
        <taxon>Entelegynae</taxon>
        <taxon>Araneoidea</taxon>
        <taxon>Nephilidae</taxon>
        <taxon>Trichonephila</taxon>
    </lineage>
</organism>
<dbReference type="OrthoDB" id="6435062at2759"/>
<accession>A0A8X6EZZ3</accession>
<feature type="compositionally biased region" description="Low complexity" evidence="1">
    <location>
        <begin position="630"/>
        <end position="640"/>
    </location>
</feature>
<feature type="compositionally biased region" description="Polar residues" evidence="1">
    <location>
        <begin position="641"/>
        <end position="672"/>
    </location>
</feature>
<feature type="compositionally biased region" description="Basic and acidic residues" evidence="1">
    <location>
        <begin position="253"/>
        <end position="262"/>
    </location>
</feature>
<evidence type="ECO:0000313" key="3">
    <source>
        <dbReference type="Proteomes" id="UP000887116"/>
    </source>
</evidence>